<keyword evidence="3" id="KW-1185">Reference proteome</keyword>
<feature type="chain" id="PRO_5032969883" evidence="1">
    <location>
        <begin position="31"/>
        <end position="83"/>
    </location>
</feature>
<comment type="caution">
    <text evidence="2">The sequence shown here is derived from an EMBL/GenBank/DDBJ whole genome shotgun (WGS) entry which is preliminary data.</text>
</comment>
<reference evidence="2" key="1">
    <citation type="submission" date="2020-10" db="EMBL/GenBank/DDBJ databases">
        <authorList>
            <person name="Han B."/>
            <person name="Lu T."/>
            <person name="Zhao Q."/>
            <person name="Huang X."/>
            <person name="Zhao Y."/>
        </authorList>
    </citation>
    <scope>NUCLEOTIDE SEQUENCE</scope>
</reference>
<gene>
    <name evidence="2" type="ORF">NCGR_LOCUS32328</name>
</gene>
<evidence type="ECO:0000256" key="1">
    <source>
        <dbReference type="SAM" id="SignalP"/>
    </source>
</evidence>
<dbReference type="Proteomes" id="UP000604825">
    <property type="component" value="Unassembled WGS sequence"/>
</dbReference>
<proteinExistence type="predicted"/>
<dbReference type="AlphaFoldDB" id="A0A811PL75"/>
<name>A0A811PL75_9POAL</name>
<feature type="signal peptide" evidence="1">
    <location>
        <begin position="1"/>
        <end position="30"/>
    </location>
</feature>
<accession>A0A811PL75</accession>
<evidence type="ECO:0000313" key="3">
    <source>
        <dbReference type="Proteomes" id="UP000604825"/>
    </source>
</evidence>
<keyword evidence="1" id="KW-0732">Signal</keyword>
<organism evidence="2 3">
    <name type="scientific">Miscanthus lutarioriparius</name>
    <dbReference type="NCBI Taxonomy" id="422564"/>
    <lineage>
        <taxon>Eukaryota</taxon>
        <taxon>Viridiplantae</taxon>
        <taxon>Streptophyta</taxon>
        <taxon>Embryophyta</taxon>
        <taxon>Tracheophyta</taxon>
        <taxon>Spermatophyta</taxon>
        <taxon>Magnoliopsida</taxon>
        <taxon>Liliopsida</taxon>
        <taxon>Poales</taxon>
        <taxon>Poaceae</taxon>
        <taxon>PACMAD clade</taxon>
        <taxon>Panicoideae</taxon>
        <taxon>Andropogonodae</taxon>
        <taxon>Andropogoneae</taxon>
        <taxon>Saccharinae</taxon>
        <taxon>Miscanthus</taxon>
    </lineage>
</organism>
<evidence type="ECO:0000313" key="2">
    <source>
        <dbReference type="EMBL" id="CAD6248169.1"/>
    </source>
</evidence>
<dbReference type="EMBL" id="CAJGYO010000007">
    <property type="protein sequence ID" value="CAD6248169.1"/>
    <property type="molecule type" value="Genomic_DNA"/>
</dbReference>
<protein>
    <submittedName>
        <fullName evidence="2">Uncharacterized protein</fullName>
    </submittedName>
</protein>
<sequence length="83" mass="8584">MESCAVSQRATLVLIVGVACLANCAQPAAAATKPACEEACNKEYKAKAAEVAASCDAACSKAEKDPFFTEACKMECTPPPTPR</sequence>